<evidence type="ECO:0000259" key="3">
    <source>
        <dbReference type="PROSITE" id="PS50104"/>
    </source>
</evidence>
<evidence type="ECO:0000313" key="5">
    <source>
        <dbReference type="Proteomes" id="UP001642260"/>
    </source>
</evidence>
<dbReference type="PANTHER" id="PTHR32009:SF63">
    <property type="entry name" value="RESISTANCE PROTEIN (TIR CLASS), PUTATIVE-RELATED"/>
    <property type="match status" value="1"/>
</dbReference>
<keyword evidence="2" id="KW-0472">Membrane</keyword>
<dbReference type="FunFam" id="3.40.50.10140:FF:000007">
    <property type="entry name" value="Disease resistance protein (TIR-NBS-LRR class)"/>
    <property type="match status" value="1"/>
</dbReference>
<dbReference type="SMART" id="SM00255">
    <property type="entry name" value="TIR"/>
    <property type="match status" value="1"/>
</dbReference>
<feature type="transmembrane region" description="Helical" evidence="2">
    <location>
        <begin position="193"/>
        <end position="213"/>
    </location>
</feature>
<feature type="domain" description="TIR" evidence="3">
    <location>
        <begin position="1"/>
        <end position="157"/>
    </location>
</feature>
<comment type="caution">
    <text evidence="4">The sequence shown here is derived from an EMBL/GenBank/DDBJ whole genome shotgun (WGS) entry which is preliminary data.</text>
</comment>
<dbReference type="PANTHER" id="PTHR32009">
    <property type="entry name" value="TMV RESISTANCE PROTEIN N-LIKE"/>
    <property type="match status" value="1"/>
</dbReference>
<reference evidence="4 5" key="1">
    <citation type="submission" date="2022-03" db="EMBL/GenBank/DDBJ databases">
        <authorList>
            <person name="Macdonald S."/>
            <person name="Ahmed S."/>
            <person name="Newling K."/>
        </authorList>
    </citation>
    <scope>NUCLEOTIDE SEQUENCE [LARGE SCALE GENOMIC DNA]</scope>
</reference>
<evidence type="ECO:0000256" key="1">
    <source>
        <dbReference type="ARBA" id="ARBA00023027"/>
    </source>
</evidence>
<dbReference type="AlphaFoldDB" id="A0ABC8L8V2"/>
<evidence type="ECO:0000256" key="2">
    <source>
        <dbReference type="SAM" id="Phobius"/>
    </source>
</evidence>
<dbReference type="SUPFAM" id="SSF52200">
    <property type="entry name" value="Toll/Interleukin receptor TIR domain"/>
    <property type="match status" value="1"/>
</dbReference>
<keyword evidence="2" id="KW-1133">Transmembrane helix</keyword>
<sequence length="215" mass="24616">MSYKTGDVRLNFLSHLVDAFERHGINFFIDVHEQKGKDLKNLFVRIEDSSIAIALFSPRYPESKWCMDELVKMKKLVVKKKLIVIPIFYKVQVKDVRNLKGEFGENFYKLAKANPDRITKWKDALECICNKMGMSLPDRSSEADFVKEIVKEVQRVLEAIRLEEEKNHSVCHLGRKTGNMGSELEFPCTKKSIGISAMVVALIFGILGLLMICSK</sequence>
<gene>
    <name evidence="4" type="ORF">ERUC_LOCUS31213</name>
</gene>
<dbReference type="Pfam" id="PF01582">
    <property type="entry name" value="TIR"/>
    <property type="match status" value="1"/>
</dbReference>
<dbReference type="InterPro" id="IPR035897">
    <property type="entry name" value="Toll_tir_struct_dom_sf"/>
</dbReference>
<dbReference type="Gene3D" id="3.40.50.10140">
    <property type="entry name" value="Toll/interleukin-1 receptor homology (TIR) domain"/>
    <property type="match status" value="1"/>
</dbReference>
<accession>A0ABC8L8V2</accession>
<dbReference type="Proteomes" id="UP001642260">
    <property type="component" value="Unassembled WGS sequence"/>
</dbReference>
<evidence type="ECO:0000313" key="4">
    <source>
        <dbReference type="EMBL" id="CAH8369755.1"/>
    </source>
</evidence>
<keyword evidence="5" id="KW-1185">Reference proteome</keyword>
<keyword evidence="1" id="KW-0520">NAD</keyword>
<keyword evidence="2" id="KW-0812">Transmembrane</keyword>
<organism evidence="4 5">
    <name type="scientific">Eruca vesicaria subsp. sativa</name>
    <name type="common">Garden rocket</name>
    <name type="synonym">Eruca sativa</name>
    <dbReference type="NCBI Taxonomy" id="29727"/>
    <lineage>
        <taxon>Eukaryota</taxon>
        <taxon>Viridiplantae</taxon>
        <taxon>Streptophyta</taxon>
        <taxon>Embryophyta</taxon>
        <taxon>Tracheophyta</taxon>
        <taxon>Spermatophyta</taxon>
        <taxon>Magnoliopsida</taxon>
        <taxon>eudicotyledons</taxon>
        <taxon>Gunneridae</taxon>
        <taxon>Pentapetalae</taxon>
        <taxon>rosids</taxon>
        <taxon>malvids</taxon>
        <taxon>Brassicales</taxon>
        <taxon>Brassicaceae</taxon>
        <taxon>Brassiceae</taxon>
        <taxon>Eruca</taxon>
    </lineage>
</organism>
<protein>
    <recommendedName>
        <fullName evidence="3">TIR domain-containing protein</fullName>
    </recommendedName>
</protein>
<dbReference type="InterPro" id="IPR000157">
    <property type="entry name" value="TIR_dom"/>
</dbReference>
<name>A0ABC8L8V2_ERUVS</name>
<proteinExistence type="predicted"/>
<dbReference type="EMBL" id="CAKOAT010420710">
    <property type="protein sequence ID" value="CAH8369755.1"/>
    <property type="molecule type" value="Genomic_DNA"/>
</dbReference>
<dbReference type="PROSITE" id="PS50104">
    <property type="entry name" value="TIR"/>
    <property type="match status" value="1"/>
</dbReference>